<dbReference type="OrthoDB" id="9406895at2759"/>
<proteinExistence type="predicted"/>
<sequence length="110" mass="12535">MWLQDRIATFFFPKGMMLTTAALMLFFLHLGIFIRDVHNFCITYHYDHMSFHYTVVLMCSTEPCSSTACPWSFWPSSTGRSTTEAWGVGTGLRRGKQKAASGVLIKLLFI</sequence>
<evidence type="ECO:0000259" key="1">
    <source>
        <dbReference type="Pfam" id="PF15837"/>
    </source>
</evidence>
<dbReference type="Proteomes" id="UP000005640">
    <property type="component" value="Chromosome 11"/>
</dbReference>
<dbReference type="ExpressionAtlas" id="A0A096LNV8">
    <property type="expression patterns" value="baseline and differential"/>
</dbReference>
<dbReference type="SMR" id="A0A096LNV8"/>
<accession>A0A096LNV8</accession>
<dbReference type="InterPro" id="IPR031683">
    <property type="entry name" value="DUF4716"/>
</dbReference>
<reference evidence="2" key="5">
    <citation type="submission" date="2025-09" db="UniProtKB">
        <authorList>
            <consortium name="Ensembl"/>
        </authorList>
    </citation>
    <scope>IDENTIFICATION</scope>
</reference>
<dbReference type="Bgee" id="ENSG00000187066">
    <property type="expression patterns" value="Expressed in endometrium epithelium and 139 other cell types or tissues"/>
</dbReference>
<dbReference type="UCSC" id="uc058dei.1">
    <property type="organism name" value="human"/>
</dbReference>
<dbReference type="ChiTaRS" id="TMEM262">
    <property type="organism name" value="human"/>
</dbReference>
<keyword evidence="3" id="KW-1185">Reference proteome</keyword>
<protein>
    <submittedName>
        <fullName evidence="2">Transmembrane protein 262</fullName>
    </submittedName>
</protein>
<dbReference type="HOGENOM" id="CLU_175194_0_0_1"/>
<dbReference type="PANTHER" id="PTHR37998:SF1">
    <property type="entry name" value="CATION CHANNEL SPERM-ASSOCIATED AUXILIARY SUBUNIT TMEM262"/>
    <property type="match status" value="1"/>
</dbReference>
<dbReference type="HGNC" id="HGNC:49389">
    <property type="gene designation" value="CATSPERH"/>
</dbReference>
<reference evidence="2" key="4">
    <citation type="submission" date="2025-08" db="UniProtKB">
        <authorList>
            <consortium name="Ensembl"/>
        </authorList>
    </citation>
    <scope>IDENTIFICATION</scope>
</reference>
<reference evidence="2 3" key="2">
    <citation type="journal article" date="2004" name="Nature">
        <title>Finishing the euchromatic sequence of the human genome.</title>
        <authorList>
            <consortium name="International Human Genome Sequencing Consortium"/>
        </authorList>
    </citation>
    <scope>NUCLEOTIDE SEQUENCE [LARGE SCALE GENOMIC DNA]</scope>
</reference>
<evidence type="ECO:0000313" key="2">
    <source>
        <dbReference type="Ensembl" id="ENSP00000485248.1"/>
    </source>
</evidence>
<organism evidence="2 3">
    <name type="scientific">Homo sapiens</name>
    <name type="common">Human</name>
    <dbReference type="NCBI Taxonomy" id="9606"/>
    <lineage>
        <taxon>Eukaryota</taxon>
        <taxon>Metazoa</taxon>
        <taxon>Chordata</taxon>
        <taxon>Craniata</taxon>
        <taxon>Vertebrata</taxon>
        <taxon>Euteleostomi</taxon>
        <taxon>Mammalia</taxon>
        <taxon>Eutheria</taxon>
        <taxon>Euarchontoglires</taxon>
        <taxon>Primates</taxon>
        <taxon>Haplorrhini</taxon>
        <taxon>Catarrhini</taxon>
        <taxon>Hominidae</taxon>
        <taxon>Homo</taxon>
    </lineage>
</organism>
<dbReference type="PANTHER" id="PTHR37998">
    <property type="entry name" value="TRANSMEMBRANE PROTEIN 262"/>
    <property type="match status" value="1"/>
</dbReference>
<dbReference type="EMBL" id="AP003068">
    <property type="status" value="NOT_ANNOTATED_CDS"/>
    <property type="molecule type" value="Genomic_DNA"/>
</dbReference>
<evidence type="ECO:0000313" key="3">
    <source>
        <dbReference type="Proteomes" id="UP000005640"/>
    </source>
</evidence>
<dbReference type="GeneTree" id="ENSGT00530000064783"/>
<gene>
    <name evidence="2" type="primary">CATSPERH</name>
</gene>
<reference evidence="2 3" key="3">
    <citation type="journal article" date="2006" name="Nature">
        <title>Human chromosome 11 DNA sequence and analysis including novel gene identification.</title>
        <authorList>
            <person name="Taylor T.D."/>
            <person name="Noguchi H."/>
            <person name="Totoki Y."/>
            <person name="Toyoda A."/>
            <person name="Kuroki Y."/>
            <person name="Dewar K."/>
            <person name="Lloyd C."/>
            <person name="Itoh T."/>
            <person name="Takeda T."/>
            <person name="Kim D.W."/>
            <person name="She X."/>
            <person name="Barlow K.F."/>
            <person name="Bloom T."/>
            <person name="Bruford E."/>
            <person name="Chang J.L."/>
            <person name="Cuomo C.A."/>
            <person name="Eichler E."/>
            <person name="FitzGerald M.G."/>
            <person name="Jaffe D.B."/>
            <person name="LaButti K."/>
            <person name="Nicol R."/>
            <person name="Park H.S."/>
            <person name="Seaman C."/>
            <person name="Sougnez C."/>
            <person name="Yang X."/>
            <person name="Zimmer A.R."/>
            <person name="Zody M.C."/>
            <person name="Birren B.W."/>
            <person name="Nusbaum C."/>
            <person name="Fujiyama A."/>
            <person name="Hattori M."/>
            <person name="Rogers J."/>
            <person name="Lander E.S."/>
            <person name="Sakaki Y."/>
        </authorList>
    </citation>
    <scope>NUCLEOTIDE SEQUENCE [LARGE SCALE GENOMIC DNA]</scope>
</reference>
<dbReference type="OpenTargets" id="ENSG00000187066"/>
<dbReference type="MassIVE" id="A0A096LNV8"/>
<dbReference type="VEuPathDB" id="HostDB:ENSG00000187066"/>
<dbReference type="Pfam" id="PF15837">
    <property type="entry name" value="DUF4716"/>
    <property type="match status" value="1"/>
</dbReference>
<dbReference type="AlphaFoldDB" id="A0A096LNV8"/>
<reference evidence="2 3" key="1">
    <citation type="journal article" date="2001" name="Nature">
        <title>Initial sequencing and analysis of the human genome.</title>
        <authorList>
            <consortium name="International Human Genome Sequencing Consortium"/>
            <person name="Lander E.S."/>
            <person name="Linton L.M."/>
            <person name="Birren B."/>
            <person name="Nusbaum C."/>
            <person name="Zody M.C."/>
            <person name="Baldwin J."/>
            <person name="Devon K."/>
            <person name="Dewar K."/>
            <person name="Doyle M."/>
            <person name="FitzHugh W."/>
            <person name="Funke R."/>
            <person name="Gage D."/>
            <person name="Harris K."/>
            <person name="Heaford A."/>
            <person name="Howland J."/>
            <person name="Kann L."/>
            <person name="Lehoczky J."/>
            <person name="LeVine R."/>
            <person name="McEwan P."/>
            <person name="McKernan K."/>
            <person name="Meldrim J."/>
            <person name="Mesirov J.P."/>
            <person name="Miranda C."/>
            <person name="Morris W."/>
            <person name="Naylor J."/>
            <person name="Raymond C."/>
            <person name="Rosetti M."/>
            <person name="Santos R."/>
            <person name="Sheridan A."/>
            <person name="Sougnez C."/>
            <person name="Stange-Thomann N."/>
            <person name="Stojanovic N."/>
            <person name="Subramanian A."/>
            <person name="Wyman D."/>
            <person name="Rogers J."/>
            <person name="Sulston J."/>
            <person name="Ainscough R."/>
            <person name="Beck S."/>
            <person name="Bentley D."/>
            <person name="Burton J."/>
            <person name="Clee C."/>
            <person name="Carter N."/>
            <person name="Coulson A."/>
            <person name="Deadman R."/>
            <person name="Deloukas P."/>
            <person name="Dunham A."/>
            <person name="Dunham I."/>
            <person name="Durbin R."/>
            <person name="French L."/>
            <person name="Grafham D."/>
            <person name="Gregory S."/>
            <person name="Hubbard T."/>
            <person name="Humphray S."/>
            <person name="Hunt A."/>
            <person name="Jones M."/>
            <person name="Lloyd C."/>
            <person name="McMurray A."/>
            <person name="Matthews L."/>
            <person name="Mercer S."/>
            <person name="Milne S."/>
            <person name="Mullikin J.C."/>
            <person name="Mungall A."/>
            <person name="Plumb R."/>
            <person name="Ross M."/>
            <person name="Shownkeen R."/>
            <person name="Sims S."/>
            <person name="Waterston R.H."/>
            <person name="Wilson R.K."/>
            <person name="Hillier L.W."/>
            <person name="McPherson J.D."/>
            <person name="Marra M.A."/>
            <person name="Mardis E.R."/>
            <person name="Fulton L.A."/>
            <person name="Chinwalla A.T."/>
            <person name="Pepin K.H."/>
            <person name="Gish W.R."/>
            <person name="Chissoe S.L."/>
            <person name="Wendl M.C."/>
            <person name="Delehaunty K.D."/>
            <person name="Miner T.L."/>
            <person name="Delehaunty A."/>
            <person name="Kramer J.B."/>
            <person name="Cook L.L."/>
            <person name="Fulton R.S."/>
            <person name="Johnson D.L."/>
            <person name="Minx P.J."/>
            <person name="Clifton S.W."/>
            <person name="Hawkins T."/>
            <person name="Branscomb E."/>
            <person name="Predki P."/>
            <person name="Richardson P."/>
            <person name="Wenning S."/>
            <person name="Slezak T."/>
            <person name="Doggett N."/>
            <person name="Cheng J.F."/>
            <person name="Olsen A."/>
            <person name="Lucas S."/>
            <person name="Elkin C."/>
            <person name="Uberbacher E."/>
            <person name="Frazier M."/>
            <person name="Gibbs R.A."/>
            <person name="Muzny D.M."/>
            <person name="Scherer S.E."/>
            <person name="Bouck J.B."/>
            <person name="Sodergren E.J."/>
            <person name="Worley K.C."/>
            <person name="Rives C.M."/>
            <person name="Gorrell J.H."/>
            <person name="Metzker M.L."/>
            <person name="Naylor S.L."/>
            <person name="Kucherlapati R.S."/>
            <person name="Nelson D.L."/>
            <person name="Weinstock G.M."/>
            <person name="Sakaki Y."/>
            <person name="Fujiyama A."/>
            <person name="Hattori M."/>
            <person name="Yada T."/>
            <person name="Toyoda A."/>
            <person name="Itoh T."/>
            <person name="Kawagoe C."/>
            <person name="Watanabe H."/>
            <person name="Totoki Y."/>
            <person name="Taylor T."/>
            <person name="Weissenbach J."/>
            <person name="Heilig R."/>
            <person name="Saurin W."/>
            <person name="Artiguenave F."/>
            <person name="Brottier P."/>
            <person name="Bruls T."/>
            <person name="Pelletier E."/>
            <person name="Robert C."/>
            <person name="Wincker P."/>
            <person name="Smith D.R."/>
            <person name="Doucette-Stamm L."/>
            <person name="Rubenfield M."/>
            <person name="Weinstock K."/>
            <person name="Lee H.M."/>
            <person name="Dubois J."/>
            <person name="Rosenthal A."/>
            <person name="Platzer M."/>
            <person name="Nyakatura G."/>
            <person name="Taudien S."/>
            <person name="Rump A."/>
            <person name="Yang H."/>
            <person name="Yu J."/>
            <person name="Wang J."/>
            <person name="Huang G."/>
            <person name="Gu J."/>
            <person name="Hood L."/>
            <person name="Rowen L."/>
            <person name="Madan A."/>
            <person name="Qin S."/>
            <person name="Davis R.W."/>
            <person name="Federspiel N.A."/>
            <person name="Abola A.P."/>
            <person name="Proctor M.J."/>
            <person name="Myers R.M."/>
            <person name="Schmutz J."/>
            <person name="Dickson M."/>
            <person name="Grimwood J."/>
            <person name="Cox D.R."/>
            <person name="Olson M.V."/>
            <person name="Kaul R."/>
            <person name="Raymond C."/>
            <person name="Shimizu N."/>
            <person name="Kawasaki K."/>
            <person name="Minoshima S."/>
            <person name="Evans G.A."/>
            <person name="Athanasiou M."/>
            <person name="Schultz R."/>
            <person name="Roe B.A."/>
            <person name="Chen F."/>
            <person name="Pan H."/>
            <person name="Ramser J."/>
            <person name="Lehrach H."/>
            <person name="Reinhardt R."/>
            <person name="McCombie W.R."/>
            <person name="de la Bastide M."/>
            <person name="Dedhia N."/>
            <person name="Blocker H."/>
            <person name="Hornischer K."/>
            <person name="Nordsiek G."/>
            <person name="Agarwala R."/>
            <person name="Aravind L."/>
            <person name="Bailey J.A."/>
            <person name="Bateman A."/>
            <person name="Batzoglou S."/>
            <person name="Birney E."/>
            <person name="Bork P."/>
            <person name="Brown D.G."/>
            <person name="Burge C.B."/>
            <person name="Cerutti L."/>
            <person name="Chen H.C."/>
            <person name="Church D."/>
            <person name="Clamp M."/>
            <person name="Copley R.R."/>
            <person name="Doerks T."/>
            <person name="Eddy S.R."/>
            <person name="Eichler E.E."/>
            <person name="Furey T.S."/>
            <person name="Galagan J."/>
            <person name="Gilbert J.G."/>
            <person name="Harmon C."/>
            <person name="Hayashizaki Y."/>
            <person name="Haussler D."/>
            <person name="Hermjakob H."/>
            <person name="Hokamp K."/>
            <person name="Jang W."/>
            <person name="Johnson L.S."/>
            <person name="Jones T.A."/>
            <person name="Kasif S."/>
            <person name="Kaspryzk A."/>
            <person name="Kennedy S."/>
            <person name="Kent W.J."/>
            <person name="Kitts P."/>
            <person name="Koonin E.V."/>
            <person name="Korf I."/>
            <person name="Kulp D."/>
            <person name="Lancet D."/>
            <person name="Lowe T.M."/>
            <person name="McLysaght A."/>
            <person name="Mikkelsen T."/>
            <person name="Moran J.V."/>
            <person name="Mulder N."/>
            <person name="Pollara V.J."/>
            <person name="Ponting C.P."/>
            <person name="Schuler G."/>
            <person name="Schultz J."/>
            <person name="Slater G."/>
            <person name="Smit A.F."/>
            <person name="Stupka E."/>
            <person name="Szustakowski J."/>
            <person name="Thierry-Mieg D."/>
            <person name="Thierry-Mieg J."/>
            <person name="Wagner L."/>
            <person name="Wallis J."/>
            <person name="Wheeler R."/>
            <person name="Williams A."/>
            <person name="Wolf Y.I."/>
            <person name="Wolfe K.H."/>
            <person name="Yang S.P."/>
            <person name="Yeh R.F."/>
            <person name="Collins F."/>
            <person name="Guyer M.S."/>
            <person name="Peterson J."/>
            <person name="Felsenfeld A."/>
            <person name="Wetterstrand K.A."/>
            <person name="Patrinos A."/>
            <person name="Morgan M.J."/>
            <person name="de Jong P."/>
            <person name="Catanese J.J."/>
            <person name="Osoegawa K."/>
            <person name="Shizuya H."/>
            <person name="Choi S."/>
            <person name="Chen Y.J."/>
        </authorList>
    </citation>
    <scope>NUCLEOTIDE SEQUENCE [LARGE SCALE GENOMIC DNA]</scope>
</reference>
<dbReference type="Ensembl" id="ENST00000525544.3">
    <property type="protein sequence ID" value="ENSP00000485248.1"/>
    <property type="gene ID" value="ENSG00000187066.9"/>
</dbReference>
<name>A0A096LNV8_HUMAN</name>
<dbReference type="InterPro" id="IPR040431">
    <property type="entry name" value="TM262"/>
</dbReference>
<feature type="domain" description="DUF4716" evidence="1">
    <location>
        <begin position="50"/>
        <end position="106"/>
    </location>
</feature>